<gene>
    <name evidence="1" type="ORF">BOLFYP28_02437</name>
</gene>
<accession>A0A6N2VWT5</accession>
<name>A0A6N2VWT5_BACOV</name>
<evidence type="ECO:0000313" key="1">
    <source>
        <dbReference type="EMBL" id="VYT31536.1"/>
    </source>
</evidence>
<dbReference type="AlphaFoldDB" id="A0A6N2VWT5"/>
<sequence length="32" mass="3960">MPFLKGIYHSYSSDNEMIIKMNDTYDRYFFTM</sequence>
<protein>
    <submittedName>
        <fullName evidence="1">Uncharacterized protein</fullName>
    </submittedName>
</protein>
<proteinExistence type="predicted"/>
<reference evidence="1" key="1">
    <citation type="submission" date="2019-11" db="EMBL/GenBank/DDBJ databases">
        <authorList>
            <person name="Feng L."/>
        </authorList>
    </citation>
    <scope>NUCLEOTIDE SEQUENCE</scope>
    <source>
        <strain evidence="1">BovatusLFYP28</strain>
    </source>
</reference>
<dbReference type="EMBL" id="CACRTD010000036">
    <property type="protein sequence ID" value="VYT31536.1"/>
    <property type="molecule type" value="Genomic_DNA"/>
</dbReference>
<organism evidence="1">
    <name type="scientific">Bacteroides ovatus</name>
    <dbReference type="NCBI Taxonomy" id="28116"/>
    <lineage>
        <taxon>Bacteria</taxon>
        <taxon>Pseudomonadati</taxon>
        <taxon>Bacteroidota</taxon>
        <taxon>Bacteroidia</taxon>
        <taxon>Bacteroidales</taxon>
        <taxon>Bacteroidaceae</taxon>
        <taxon>Bacteroides</taxon>
    </lineage>
</organism>